<dbReference type="Gene3D" id="1.10.287.130">
    <property type="match status" value="1"/>
</dbReference>
<dbReference type="InterPro" id="IPR050980">
    <property type="entry name" value="2C_sensor_his_kinase"/>
</dbReference>
<evidence type="ECO:0000256" key="7">
    <source>
        <dbReference type="ARBA" id="ARBA00022741"/>
    </source>
</evidence>
<comment type="subcellular location">
    <subcellularLocation>
        <location evidence="2">Cell membrane</location>
        <topology evidence="2">Multi-pass membrane protein</topology>
    </subcellularLocation>
</comment>
<dbReference type="SMART" id="SM00388">
    <property type="entry name" value="HisKA"/>
    <property type="match status" value="1"/>
</dbReference>
<dbReference type="OrthoDB" id="9804645at2"/>
<dbReference type="SMART" id="SM00304">
    <property type="entry name" value="HAMP"/>
    <property type="match status" value="1"/>
</dbReference>
<comment type="catalytic activity">
    <reaction evidence="1">
        <text>ATP + protein L-histidine = ADP + protein N-phospho-L-histidine.</text>
        <dbReference type="EC" id="2.7.13.3"/>
    </reaction>
</comment>
<gene>
    <name evidence="13" type="primary">abfS</name>
    <name evidence="13" type="ordered locus">CJA_1802</name>
</gene>
<dbReference type="CDD" id="cd00082">
    <property type="entry name" value="HisKA"/>
    <property type="match status" value="1"/>
</dbReference>
<dbReference type="KEGG" id="cja:CJA_1802"/>
<dbReference type="AlphaFoldDB" id="B3PFT7"/>
<protein>
    <recommendedName>
        <fullName evidence="3">histidine kinase</fullName>
        <ecNumber evidence="3">2.7.13.3</ecNumber>
    </recommendedName>
</protein>
<dbReference type="Gene3D" id="3.30.565.10">
    <property type="entry name" value="Histidine kinase-like ATPase, C-terminal domain"/>
    <property type="match status" value="1"/>
</dbReference>
<dbReference type="InterPro" id="IPR004358">
    <property type="entry name" value="Sig_transdc_His_kin-like_C"/>
</dbReference>
<dbReference type="InterPro" id="IPR005467">
    <property type="entry name" value="His_kinase_dom"/>
</dbReference>
<dbReference type="Proteomes" id="UP000001036">
    <property type="component" value="Chromosome"/>
</dbReference>
<feature type="transmembrane region" description="Helical" evidence="10">
    <location>
        <begin position="166"/>
        <end position="185"/>
    </location>
</feature>
<dbReference type="PROSITE" id="PS50885">
    <property type="entry name" value="HAMP"/>
    <property type="match status" value="1"/>
</dbReference>
<dbReference type="Pfam" id="PF00672">
    <property type="entry name" value="HAMP"/>
    <property type="match status" value="1"/>
</dbReference>
<dbReference type="EvolutionaryTrace" id="B3PFT7"/>
<keyword evidence="8" id="KW-0418">Kinase</keyword>
<evidence type="ECO:0000256" key="5">
    <source>
        <dbReference type="ARBA" id="ARBA00022553"/>
    </source>
</evidence>
<dbReference type="SMR" id="B3PFT7"/>
<dbReference type="InterPro" id="IPR003660">
    <property type="entry name" value="HAMP_dom"/>
</dbReference>
<dbReference type="RefSeq" id="WP_012487420.1">
    <property type="nucleotide sequence ID" value="NC_010995.1"/>
</dbReference>
<dbReference type="PANTHER" id="PTHR44936:SF10">
    <property type="entry name" value="SENSOR PROTEIN RSTB"/>
    <property type="match status" value="1"/>
</dbReference>
<reference evidence="13 14" key="1">
    <citation type="journal article" date="2008" name="J. Bacteriol.">
        <title>Insights into plant cell wall degradation from the genome sequence of the soil bacterium Cellvibrio japonicus.</title>
        <authorList>
            <person name="Deboy R.T."/>
            <person name="Mongodin E.F."/>
            <person name="Fouts D.E."/>
            <person name="Tailford L.E."/>
            <person name="Khouri H."/>
            <person name="Emerson J.B."/>
            <person name="Mohamoud Y."/>
            <person name="Watkins K."/>
            <person name="Henrissat B."/>
            <person name="Gilbert H.J."/>
            <person name="Nelson K.E."/>
        </authorList>
    </citation>
    <scope>NUCLEOTIDE SEQUENCE [LARGE SCALE GENOMIC DNA]</scope>
    <source>
        <strain evidence="13 14">Ueda107</strain>
    </source>
</reference>
<evidence type="ECO:0000259" key="11">
    <source>
        <dbReference type="PROSITE" id="PS50109"/>
    </source>
</evidence>
<dbReference type="Pfam" id="PF02518">
    <property type="entry name" value="HATPase_c"/>
    <property type="match status" value="1"/>
</dbReference>
<dbReference type="Gene3D" id="3.30.450.160">
    <property type="match status" value="1"/>
</dbReference>
<evidence type="ECO:0000313" key="13">
    <source>
        <dbReference type="EMBL" id="ACE83229.1"/>
    </source>
</evidence>
<keyword evidence="10" id="KW-0472">Membrane</keyword>
<evidence type="ECO:0000256" key="10">
    <source>
        <dbReference type="SAM" id="Phobius"/>
    </source>
</evidence>
<dbReference type="GO" id="GO:0005524">
    <property type="term" value="F:ATP binding"/>
    <property type="evidence" value="ECO:0007669"/>
    <property type="project" value="UniProtKB-KW"/>
</dbReference>
<dbReference type="FunFam" id="3.30.565.10:FF:000006">
    <property type="entry name" value="Sensor histidine kinase WalK"/>
    <property type="match status" value="1"/>
</dbReference>
<dbReference type="HOGENOM" id="CLU_000445_89_27_6"/>
<dbReference type="CDD" id="cd06225">
    <property type="entry name" value="HAMP"/>
    <property type="match status" value="1"/>
</dbReference>
<dbReference type="PANTHER" id="PTHR44936">
    <property type="entry name" value="SENSOR PROTEIN CREC"/>
    <property type="match status" value="1"/>
</dbReference>
<feature type="domain" description="HAMP" evidence="12">
    <location>
        <begin position="186"/>
        <end position="241"/>
    </location>
</feature>
<name>B3PFT7_CELJU</name>
<dbReference type="PRINTS" id="PR00344">
    <property type="entry name" value="BCTRLSENSOR"/>
</dbReference>
<evidence type="ECO:0000256" key="3">
    <source>
        <dbReference type="ARBA" id="ARBA00012438"/>
    </source>
</evidence>
<dbReference type="EMBL" id="CP000934">
    <property type="protein sequence ID" value="ACE83229.1"/>
    <property type="molecule type" value="Genomic_DNA"/>
</dbReference>
<keyword evidence="15" id="KW-0002">3D-structure</keyword>
<evidence type="ECO:0000256" key="9">
    <source>
        <dbReference type="ARBA" id="ARBA00022840"/>
    </source>
</evidence>
<dbReference type="GO" id="GO:0000155">
    <property type="term" value="F:phosphorelay sensor kinase activity"/>
    <property type="evidence" value="ECO:0007669"/>
    <property type="project" value="InterPro"/>
</dbReference>
<dbReference type="PDBsum" id="2VA0"/>
<keyword evidence="5" id="KW-0597">Phosphoprotein</keyword>
<proteinExistence type="evidence at protein level"/>
<reference evidence="15" key="2">
    <citation type="journal article" date="2009" name="J. Biol. Chem.">
        <title>Regulation of the xylan-degrading apparatus of Cellvibrio japonicus by a novel two-component system.</title>
        <authorList>
            <person name="Emami K."/>
            <person name="Topakas E."/>
            <person name="Nagy T."/>
            <person name="Henshaw J."/>
            <person name="Jackson K.A."/>
            <person name="Nelson K.E."/>
            <person name="Mongodin E.F."/>
            <person name="Murray J.W."/>
            <person name="Lewis R.J."/>
            <person name="Gilbert H.J."/>
        </authorList>
    </citation>
    <scope>X-RAY CRYSTALLOGRAPHY (2.60 ANGSTROMS) OF 44-165</scope>
</reference>
<keyword evidence="9" id="KW-0067">ATP-binding</keyword>
<accession>B3PFT7</accession>
<evidence type="ECO:0000259" key="12">
    <source>
        <dbReference type="PROSITE" id="PS50885"/>
    </source>
</evidence>
<dbReference type="Pfam" id="PF00512">
    <property type="entry name" value="HisKA"/>
    <property type="match status" value="1"/>
</dbReference>
<evidence type="ECO:0000313" key="14">
    <source>
        <dbReference type="Proteomes" id="UP000001036"/>
    </source>
</evidence>
<dbReference type="PDB" id="2VA0">
    <property type="method" value="X-ray"/>
    <property type="resolution" value="2.60 A"/>
    <property type="chains" value="A/B/C/D/E/F=44-165"/>
</dbReference>
<dbReference type="InterPro" id="IPR036097">
    <property type="entry name" value="HisK_dim/P_sf"/>
</dbReference>
<dbReference type="EC" id="2.7.13.3" evidence="3"/>
<dbReference type="InterPro" id="IPR003661">
    <property type="entry name" value="HisK_dim/P_dom"/>
</dbReference>
<dbReference type="SUPFAM" id="SSF158472">
    <property type="entry name" value="HAMP domain-like"/>
    <property type="match status" value="1"/>
</dbReference>
<keyword evidence="14" id="KW-1185">Reference proteome</keyword>
<dbReference type="eggNOG" id="COG2205">
    <property type="taxonomic scope" value="Bacteria"/>
</dbReference>
<evidence type="ECO:0007829" key="15">
    <source>
        <dbReference type="PDB" id="2VA0"/>
    </source>
</evidence>
<evidence type="ECO:0000256" key="4">
    <source>
        <dbReference type="ARBA" id="ARBA00022475"/>
    </source>
</evidence>
<keyword evidence="10" id="KW-0812">Transmembrane</keyword>
<dbReference type="InterPro" id="IPR003594">
    <property type="entry name" value="HATPase_dom"/>
</dbReference>
<dbReference type="SUPFAM" id="SSF55874">
    <property type="entry name" value="ATPase domain of HSP90 chaperone/DNA topoisomerase II/histidine kinase"/>
    <property type="match status" value="1"/>
</dbReference>
<feature type="transmembrane region" description="Helical" evidence="10">
    <location>
        <begin position="9"/>
        <end position="31"/>
    </location>
</feature>
<dbReference type="PROSITE" id="PS50109">
    <property type="entry name" value="HIS_KIN"/>
    <property type="match status" value="1"/>
</dbReference>
<evidence type="ECO:0000256" key="8">
    <source>
        <dbReference type="ARBA" id="ARBA00022777"/>
    </source>
</evidence>
<dbReference type="SUPFAM" id="SSF47384">
    <property type="entry name" value="Homodimeric domain of signal transducing histidine kinase"/>
    <property type="match status" value="1"/>
</dbReference>
<dbReference type="SMART" id="SM00387">
    <property type="entry name" value="HATPase_c"/>
    <property type="match status" value="1"/>
</dbReference>
<evidence type="ECO:0000256" key="6">
    <source>
        <dbReference type="ARBA" id="ARBA00022679"/>
    </source>
</evidence>
<evidence type="ECO:0000256" key="1">
    <source>
        <dbReference type="ARBA" id="ARBA00000085"/>
    </source>
</evidence>
<dbReference type="InterPro" id="IPR036890">
    <property type="entry name" value="HATPase_C_sf"/>
</dbReference>
<feature type="domain" description="Histidine kinase" evidence="11">
    <location>
        <begin position="249"/>
        <end position="465"/>
    </location>
</feature>
<keyword evidence="4" id="KW-1003">Cell membrane</keyword>
<sequence length="467" mass="52912">MLTRLYIKIFFTFWLITAAIIVGTNIVVHWFDITPEGNFQSNAYLPDDSPAKRLLFQMVGNAINRNTQQLTQDLRAMPNWSLRFVYIVDRNNQDLLKRPLPPGIMVLAPRLTAKHPYDKVQDRNRKLYGRHITLNDGNSVKVVTISAGRDEGPDRDIIWEMFLENIWPLLLVSILVSGTACFLLAHHFTRSINTLQKATRQIAKGDLSVRIGEQFHGRKDEIADLGRDFDHMTERLEKAMLEQKRLIKDVSHELRSPLARLQIALALAQQRSRGMIDAELARIKQAADYLNDIITDILTLPVQNPEDWELDDMLDLVALLQTLVDNYRDQAAEKNVNLRFQCPLDEALVATHGNTLVGVFENILRNALLYTPTDSEIRIHLDTPDDGKHYLVSIADQGPGVAEDSLEDIFQPFFRTDQARARESGGYGLGLAIAQRSVSLHQGTIQAENRLEGGLFVSVKLPAYNCD</sequence>
<evidence type="ECO:0000256" key="2">
    <source>
        <dbReference type="ARBA" id="ARBA00004651"/>
    </source>
</evidence>
<dbReference type="Gene3D" id="1.10.8.500">
    <property type="entry name" value="HAMP domain in histidine kinase"/>
    <property type="match status" value="1"/>
</dbReference>
<dbReference type="STRING" id="498211.CJA_1802"/>
<dbReference type="InterPro" id="IPR041124">
    <property type="entry name" value="AbfS_sensor"/>
</dbReference>
<keyword evidence="7" id="KW-0547">Nucleotide-binding</keyword>
<keyword evidence="10" id="KW-1133">Transmembrane helix</keyword>
<keyword evidence="6" id="KW-0808">Transferase</keyword>
<dbReference type="GO" id="GO:0005886">
    <property type="term" value="C:plasma membrane"/>
    <property type="evidence" value="ECO:0007669"/>
    <property type="project" value="UniProtKB-SubCell"/>
</dbReference>
<dbReference type="Pfam" id="PF18225">
    <property type="entry name" value="AbfS_sensor"/>
    <property type="match status" value="1"/>
</dbReference>
<dbReference type="eggNOG" id="COG5000">
    <property type="taxonomic scope" value="Bacteria"/>
</dbReference>
<organism evidence="13 14">
    <name type="scientific">Cellvibrio japonicus (strain Ueda107)</name>
    <name type="common">Pseudomonas fluorescens subsp. cellulosa</name>
    <dbReference type="NCBI Taxonomy" id="498211"/>
    <lineage>
        <taxon>Bacteria</taxon>
        <taxon>Pseudomonadati</taxon>
        <taxon>Pseudomonadota</taxon>
        <taxon>Gammaproteobacteria</taxon>
        <taxon>Cellvibrionales</taxon>
        <taxon>Cellvibrionaceae</taxon>
        <taxon>Cellvibrio</taxon>
    </lineage>
</organism>